<dbReference type="Pfam" id="PF01814">
    <property type="entry name" value="Hemerythrin"/>
    <property type="match status" value="1"/>
</dbReference>
<dbReference type="EMBL" id="WTVR01000014">
    <property type="protein sequence ID" value="NMF88584.1"/>
    <property type="molecule type" value="Genomic_DNA"/>
</dbReference>
<dbReference type="CDD" id="cd12108">
    <property type="entry name" value="Hr-like"/>
    <property type="match status" value="1"/>
</dbReference>
<sequence>MYRHLLVPTDGTELSNELIASAVGLARALGARVTFFHAQREYAASLFGDGALMHLLSPDIFAEIAAGDGRAVLAKAETYAVEAGVAFGSVLKVSDYPHEAILQTAKDCGCDLICMASHGRKGIKSVMLGSQTQKVLSHAQIPVLIGPSESSSSAPMMNKTIAIMQDEHRSLAVMIYGIRHLLQTASNEGLSPDFSLLRSMLYYIETFPQKLHHPKEEHYIFPRLRGRTSELDQVIAELSVQHREDSYKLNQLKQALATYEADPGRGADESITALDVYMDFTRAHMSTEDKFILPAARRYIPEPEWAEIAEAFGKNGDPNFGTDLTSAFRILFTRIANRTAARAKKADPA</sequence>
<protein>
    <submittedName>
        <fullName evidence="4">Universal stress protein UspA</fullName>
    </submittedName>
</protein>
<evidence type="ECO:0000313" key="5">
    <source>
        <dbReference type="Proteomes" id="UP000652074"/>
    </source>
</evidence>
<dbReference type="InterPro" id="IPR014729">
    <property type="entry name" value="Rossmann-like_a/b/a_fold"/>
</dbReference>
<evidence type="ECO:0000259" key="2">
    <source>
        <dbReference type="Pfam" id="PF00582"/>
    </source>
</evidence>
<dbReference type="Pfam" id="PF00582">
    <property type="entry name" value="Usp"/>
    <property type="match status" value="1"/>
</dbReference>
<dbReference type="PANTHER" id="PTHR46268">
    <property type="entry name" value="STRESS RESPONSE PROTEIN NHAX"/>
    <property type="match status" value="1"/>
</dbReference>
<dbReference type="Gene3D" id="1.20.120.520">
    <property type="entry name" value="nmb1532 protein domain like"/>
    <property type="match status" value="1"/>
</dbReference>
<dbReference type="CDD" id="cd00293">
    <property type="entry name" value="USP-like"/>
    <property type="match status" value="1"/>
</dbReference>
<dbReference type="PANTHER" id="PTHR46268:SF15">
    <property type="entry name" value="UNIVERSAL STRESS PROTEIN HP_0031"/>
    <property type="match status" value="1"/>
</dbReference>
<dbReference type="PRINTS" id="PR01438">
    <property type="entry name" value="UNVRSLSTRESS"/>
</dbReference>
<proteinExistence type="inferred from homology"/>
<dbReference type="SUPFAM" id="SSF52402">
    <property type="entry name" value="Adenine nucleotide alpha hydrolases-like"/>
    <property type="match status" value="1"/>
</dbReference>
<reference evidence="4 5" key="1">
    <citation type="submission" date="2019-12" db="EMBL/GenBank/DDBJ databases">
        <title>Comparative genomics gives insights into the taxonomy of the Azoarcus-Aromatoleum group and reveals separate origins of nif in the plant-associated Azoarcus and non-plant-associated Aromatoleum sub-groups.</title>
        <authorList>
            <person name="Lafos M."/>
            <person name="Maluk M."/>
            <person name="Batista M."/>
            <person name="Junghare M."/>
            <person name="Carmona M."/>
            <person name="Faoro H."/>
            <person name="Cruz L.M."/>
            <person name="Battistoni F."/>
            <person name="De Souza E."/>
            <person name="Pedrosa F."/>
            <person name="Chen W.-M."/>
            <person name="Poole P.S."/>
            <person name="Dixon R.A."/>
            <person name="James E.K."/>
        </authorList>
    </citation>
    <scope>NUCLEOTIDE SEQUENCE [LARGE SCALE GENOMIC DNA]</scope>
    <source>
        <strain evidence="4 5">ToN1</strain>
    </source>
</reference>
<accession>A0ABX1MRG8</accession>
<dbReference type="InterPro" id="IPR012312">
    <property type="entry name" value="Hemerythrin-like"/>
</dbReference>
<comment type="similarity">
    <text evidence="1">Belongs to the universal stress protein A family.</text>
</comment>
<feature type="domain" description="UspA" evidence="2">
    <location>
        <begin position="1"/>
        <end position="145"/>
    </location>
</feature>
<dbReference type="InterPro" id="IPR006015">
    <property type="entry name" value="Universal_stress_UspA"/>
</dbReference>
<evidence type="ECO:0000259" key="3">
    <source>
        <dbReference type="Pfam" id="PF01814"/>
    </source>
</evidence>
<dbReference type="Proteomes" id="UP000652074">
    <property type="component" value="Unassembled WGS sequence"/>
</dbReference>
<gene>
    <name evidence="4" type="ORF">GPA26_08800</name>
</gene>
<dbReference type="Gene3D" id="3.40.50.620">
    <property type="entry name" value="HUPs"/>
    <property type="match status" value="1"/>
</dbReference>
<comment type="caution">
    <text evidence="4">The sequence shown here is derived from an EMBL/GenBank/DDBJ whole genome shotgun (WGS) entry which is preliminary data.</text>
</comment>
<organism evidence="4 5">
    <name type="scientific">Aromatoleum petrolei</name>
    <dbReference type="NCBI Taxonomy" id="76116"/>
    <lineage>
        <taxon>Bacteria</taxon>
        <taxon>Pseudomonadati</taxon>
        <taxon>Pseudomonadota</taxon>
        <taxon>Betaproteobacteria</taxon>
        <taxon>Rhodocyclales</taxon>
        <taxon>Rhodocyclaceae</taxon>
        <taxon>Aromatoleum</taxon>
    </lineage>
</organism>
<name>A0ABX1MRG8_9RHOO</name>
<dbReference type="InterPro" id="IPR006016">
    <property type="entry name" value="UspA"/>
</dbReference>
<dbReference type="RefSeq" id="WP_169206004.1">
    <property type="nucleotide sequence ID" value="NZ_CP059560.1"/>
</dbReference>
<evidence type="ECO:0000313" key="4">
    <source>
        <dbReference type="EMBL" id="NMF88584.1"/>
    </source>
</evidence>
<evidence type="ECO:0000256" key="1">
    <source>
        <dbReference type="ARBA" id="ARBA00008791"/>
    </source>
</evidence>
<feature type="domain" description="Hemerythrin-like" evidence="3">
    <location>
        <begin position="161"/>
        <end position="296"/>
    </location>
</feature>
<keyword evidence="5" id="KW-1185">Reference proteome</keyword>